<dbReference type="GO" id="GO:0005730">
    <property type="term" value="C:nucleolus"/>
    <property type="evidence" value="ECO:0007669"/>
    <property type="project" value="TreeGrafter"/>
</dbReference>
<dbReference type="GO" id="GO:0006334">
    <property type="term" value="P:nucleosome assembly"/>
    <property type="evidence" value="ECO:0007669"/>
    <property type="project" value="InterPro"/>
</dbReference>
<feature type="region of interest" description="Disordered" evidence="4">
    <location>
        <begin position="133"/>
        <end position="162"/>
    </location>
</feature>
<dbReference type="SMART" id="SM00384">
    <property type="entry name" value="AT_hook"/>
    <property type="match status" value="5"/>
</dbReference>
<keyword evidence="5" id="KW-0732">Signal</keyword>
<feature type="compositionally biased region" description="Pro residues" evidence="4">
    <location>
        <begin position="137"/>
        <end position="158"/>
    </location>
</feature>
<evidence type="ECO:0000313" key="7">
    <source>
        <dbReference type="EMBL" id="KAK7251723.1"/>
    </source>
</evidence>
<feature type="compositionally biased region" description="Low complexity" evidence="4">
    <location>
        <begin position="261"/>
        <end position="270"/>
    </location>
</feature>
<dbReference type="SMART" id="SM00526">
    <property type="entry name" value="H15"/>
    <property type="match status" value="1"/>
</dbReference>
<proteinExistence type="predicted"/>
<dbReference type="InterPro" id="IPR036390">
    <property type="entry name" value="WH_DNA-bd_sf"/>
</dbReference>
<dbReference type="PRINTS" id="PR00929">
    <property type="entry name" value="ATHOOK"/>
</dbReference>
<dbReference type="SUPFAM" id="SSF46785">
    <property type="entry name" value="Winged helix' DNA-binding domain"/>
    <property type="match status" value="1"/>
</dbReference>
<dbReference type="InterPro" id="IPR005818">
    <property type="entry name" value="Histone_H1/H5_H15"/>
</dbReference>
<dbReference type="AlphaFoldDB" id="A0AAN9HV15"/>
<accession>A0AAN9HV15</accession>
<evidence type="ECO:0000256" key="1">
    <source>
        <dbReference type="ARBA" id="ARBA00004123"/>
    </source>
</evidence>
<feature type="region of interest" description="Disordered" evidence="4">
    <location>
        <begin position="530"/>
        <end position="572"/>
    </location>
</feature>
<reference evidence="7 8" key="1">
    <citation type="submission" date="2024-01" db="EMBL/GenBank/DDBJ databases">
        <title>The genomes of 5 underutilized Papilionoideae crops provide insights into root nodulation and disease resistanc.</title>
        <authorList>
            <person name="Yuan L."/>
        </authorList>
    </citation>
    <scope>NUCLEOTIDE SEQUENCE [LARGE SCALE GENOMIC DNA]</scope>
    <source>
        <strain evidence="7">ZHUSHIDOU_FW_LH</strain>
        <tissue evidence="7">Leaf</tissue>
    </source>
</reference>
<comment type="subcellular location">
    <subcellularLocation>
        <location evidence="1">Nucleus</location>
    </subcellularLocation>
</comment>
<keyword evidence="2" id="KW-0238">DNA-binding</keyword>
<feature type="region of interest" description="Disordered" evidence="4">
    <location>
        <begin position="233"/>
        <end position="474"/>
    </location>
</feature>
<comment type="caution">
    <text evidence="7">The sequence shown here is derived from an EMBL/GenBank/DDBJ whole genome shotgun (WGS) entry which is preliminary data.</text>
</comment>
<protein>
    <recommendedName>
        <fullName evidence="6">H15 domain-containing protein</fullName>
    </recommendedName>
</protein>
<gene>
    <name evidence="7" type="ORF">RIF29_35166</name>
</gene>
<evidence type="ECO:0000259" key="6">
    <source>
        <dbReference type="PROSITE" id="PS51504"/>
    </source>
</evidence>
<dbReference type="EMBL" id="JAYWIO010000007">
    <property type="protein sequence ID" value="KAK7251723.1"/>
    <property type="molecule type" value="Genomic_DNA"/>
</dbReference>
<organism evidence="7 8">
    <name type="scientific">Crotalaria pallida</name>
    <name type="common">Smooth rattlebox</name>
    <name type="synonym">Crotalaria striata</name>
    <dbReference type="NCBI Taxonomy" id="3830"/>
    <lineage>
        <taxon>Eukaryota</taxon>
        <taxon>Viridiplantae</taxon>
        <taxon>Streptophyta</taxon>
        <taxon>Embryophyta</taxon>
        <taxon>Tracheophyta</taxon>
        <taxon>Spermatophyta</taxon>
        <taxon>Magnoliopsida</taxon>
        <taxon>eudicotyledons</taxon>
        <taxon>Gunneridae</taxon>
        <taxon>Pentapetalae</taxon>
        <taxon>rosids</taxon>
        <taxon>fabids</taxon>
        <taxon>Fabales</taxon>
        <taxon>Fabaceae</taxon>
        <taxon>Papilionoideae</taxon>
        <taxon>50 kb inversion clade</taxon>
        <taxon>genistoids sensu lato</taxon>
        <taxon>core genistoids</taxon>
        <taxon>Crotalarieae</taxon>
        <taxon>Crotalaria</taxon>
    </lineage>
</organism>
<dbReference type="PANTHER" id="PTHR11467:SF29">
    <property type="entry name" value="OS03G0711600 PROTEIN"/>
    <property type="match status" value="1"/>
</dbReference>
<feature type="compositionally biased region" description="Pro residues" evidence="4">
    <location>
        <begin position="535"/>
        <end position="563"/>
    </location>
</feature>
<feature type="domain" description="H15" evidence="6">
    <location>
        <begin position="161"/>
        <end position="231"/>
    </location>
</feature>
<evidence type="ECO:0000256" key="2">
    <source>
        <dbReference type="ARBA" id="ARBA00023125"/>
    </source>
</evidence>
<evidence type="ECO:0000256" key="3">
    <source>
        <dbReference type="ARBA" id="ARBA00023242"/>
    </source>
</evidence>
<dbReference type="Proteomes" id="UP001372338">
    <property type="component" value="Unassembled WGS sequence"/>
</dbReference>
<dbReference type="GO" id="GO:0045910">
    <property type="term" value="P:negative regulation of DNA recombination"/>
    <property type="evidence" value="ECO:0007669"/>
    <property type="project" value="TreeGrafter"/>
</dbReference>
<dbReference type="Gene3D" id="1.10.10.10">
    <property type="entry name" value="Winged helix-like DNA-binding domain superfamily/Winged helix DNA-binding domain"/>
    <property type="match status" value="1"/>
</dbReference>
<dbReference type="GO" id="GO:0031492">
    <property type="term" value="F:nucleosomal DNA binding"/>
    <property type="evidence" value="ECO:0007669"/>
    <property type="project" value="TreeGrafter"/>
</dbReference>
<evidence type="ECO:0000313" key="8">
    <source>
        <dbReference type="Proteomes" id="UP001372338"/>
    </source>
</evidence>
<dbReference type="GO" id="GO:0003690">
    <property type="term" value="F:double-stranded DNA binding"/>
    <property type="evidence" value="ECO:0007669"/>
    <property type="project" value="TreeGrafter"/>
</dbReference>
<dbReference type="PROSITE" id="PS51504">
    <property type="entry name" value="H15"/>
    <property type="match status" value="1"/>
</dbReference>
<dbReference type="Pfam" id="PF00538">
    <property type="entry name" value="Linker_histone"/>
    <property type="match status" value="1"/>
</dbReference>
<dbReference type="GO" id="GO:0030261">
    <property type="term" value="P:chromosome condensation"/>
    <property type="evidence" value="ECO:0007669"/>
    <property type="project" value="TreeGrafter"/>
</dbReference>
<dbReference type="PANTHER" id="PTHR11467">
    <property type="entry name" value="HISTONE H1"/>
    <property type="match status" value="1"/>
</dbReference>
<dbReference type="GO" id="GO:0000786">
    <property type="term" value="C:nucleosome"/>
    <property type="evidence" value="ECO:0007669"/>
    <property type="project" value="InterPro"/>
</dbReference>
<sequence>MCTFVFVFVKFLVDSSFCDCSAAHSVFLPFTHFTLHFTSSVPHLFISINNNKSFSQIYSQLSNLPFSFFSLSFVSLSLSLSLSLSMDPYSASIPPPSPPPPPPHPTAPSAPVPFPFDSTNFIYHPTATFNLNTTTLPAPPSPAPAPAPSPSPPPPPPRNYTLPAYPEMIYTAIGALKEEDGSSKRAISKYLEQVYKEHLPQDHETQLTHHLKKMKGEGLLVLVKKSYRLPRSDDQLSLSLSQPKPSRGRGRPPKPKPELPPHAAAAPAAADTDNDNDNNSREQQPAQFELEQNAAPVLAALGLTDEPAAAADGFGGEVKKRGRGRPRKAEKGEGARKVSRNEEGKRVSRPPVKYQGGDSPAVVSNGVKRGPGRPPKAQAKPTVIPFASTDDTAAAAVLPADPVPPAVASPRPRGRPRKNSVPAANAPAGAGGVRGRGRGRGRRLGVAVKPKKTAGRPVGRPKASSGARRVTPKDLNKVLRQKLEFFQSKVRQSVDVLRHYFNDDSPRTALDAIRRLEHLADIDINLPRVEVEDPQPFPQQLPLQPQPQPQPPLQHPPSPPPPMIYQQQPYRPQMPFHAQLQQLFNPSS</sequence>
<feature type="compositionally biased region" description="Basic and acidic residues" evidence="4">
    <location>
        <begin position="327"/>
        <end position="346"/>
    </location>
</feature>
<keyword evidence="8" id="KW-1185">Reference proteome</keyword>
<feature type="compositionally biased region" description="Basic residues" evidence="4">
    <location>
        <begin position="435"/>
        <end position="454"/>
    </location>
</feature>
<evidence type="ECO:0000256" key="5">
    <source>
        <dbReference type="SAM" id="SignalP"/>
    </source>
</evidence>
<name>A0AAN9HV15_CROPI</name>
<evidence type="ECO:0000256" key="4">
    <source>
        <dbReference type="SAM" id="MobiDB-lite"/>
    </source>
</evidence>
<dbReference type="InterPro" id="IPR036388">
    <property type="entry name" value="WH-like_DNA-bd_sf"/>
</dbReference>
<feature type="signal peptide" evidence="5">
    <location>
        <begin position="1"/>
        <end position="23"/>
    </location>
</feature>
<feature type="chain" id="PRO_5042964556" description="H15 domain-containing protein" evidence="5">
    <location>
        <begin position="24"/>
        <end position="588"/>
    </location>
</feature>
<dbReference type="InterPro" id="IPR017956">
    <property type="entry name" value="AT_hook_DNA-bd_motif"/>
</dbReference>
<keyword evidence="3" id="KW-0539">Nucleus</keyword>